<organism evidence="3 4">
    <name type="scientific">Methanocella paludicola (strain DSM 17711 / JCM 13418 / NBRC 101707 / SANAE)</name>
    <dbReference type="NCBI Taxonomy" id="304371"/>
    <lineage>
        <taxon>Archaea</taxon>
        <taxon>Methanobacteriati</taxon>
        <taxon>Methanobacteriota</taxon>
        <taxon>Stenosarchaea group</taxon>
        <taxon>Methanomicrobia</taxon>
        <taxon>Methanocellales</taxon>
        <taxon>Methanocellaceae</taxon>
        <taxon>Methanocella</taxon>
    </lineage>
</organism>
<dbReference type="Pfam" id="PF19512">
    <property type="entry name" value="DUF6046"/>
    <property type="match status" value="1"/>
</dbReference>
<dbReference type="InterPro" id="IPR013783">
    <property type="entry name" value="Ig-like_fold"/>
</dbReference>
<dbReference type="Proteomes" id="UP000001882">
    <property type="component" value="Chromosome"/>
</dbReference>
<dbReference type="EMBL" id="AP011532">
    <property type="protein sequence ID" value="BAI60388.1"/>
    <property type="molecule type" value="Genomic_DNA"/>
</dbReference>
<keyword evidence="4" id="KW-1185">Reference proteome</keyword>
<sequence>MVRMDVEISETKTAGKKLVLTSSGLGLYVKSLLGVGAYYSVNNVTISESRNFVEHTMPGRKGSVFQDMGRPAIKVTIEGNIAEDGIYYGLSGKGKNTIMLEELHKLCDAGNPVDFLCDMPALFGVSRVIIQELEATEVKGRKHNYNYKLTLKEWSEPAMGSDALRNKYVESMKKDAKIQLLKKGVVAGAAAGVVVTYMAVTTVKTNRLVIKLDIDKRVVTAEEAVDIKASVNDSKGDPVADADVTIKQDTKELFSGKTNAEGIVSATFQSPDAGNYTVTATAVKSDYGDGEASATVTVDTRIKARLSTDKATIKTTGKANIKVTAADCNGKAIEGATIELACTGATLEPASGSADSQGAFTASFSSTTAGSYEVKATVKKSPYADGNANVTIKVIT</sequence>
<evidence type="ECO:0000256" key="1">
    <source>
        <dbReference type="ARBA" id="ARBA00010116"/>
    </source>
</evidence>
<dbReference type="InterPro" id="IPR003344">
    <property type="entry name" value="Big_1_dom"/>
</dbReference>
<dbReference type="InterPro" id="IPR008964">
    <property type="entry name" value="Invasin/intimin_cell_adhesion"/>
</dbReference>
<name>D1YVB6_METPS</name>
<evidence type="ECO:0000313" key="4">
    <source>
        <dbReference type="Proteomes" id="UP000001882"/>
    </source>
</evidence>
<dbReference type="PROSITE" id="PS51127">
    <property type="entry name" value="BIG1"/>
    <property type="match status" value="2"/>
</dbReference>
<feature type="domain" description="Big-1" evidence="2">
    <location>
        <begin position="303"/>
        <end position="396"/>
    </location>
</feature>
<reference evidence="4" key="3">
    <citation type="journal article" date="2011" name="PLoS ONE">
        <title>Genome sequence of a mesophilic hydrogenotrophic methanogen Methanocella paludicola, the first cultivated representative of the order Methanocellales.</title>
        <authorList>
            <person name="Sakai S."/>
            <person name="Takaki Y."/>
            <person name="Shimamura S."/>
            <person name="Sekine M."/>
            <person name="Tajima T."/>
            <person name="Kosugi H."/>
            <person name="Ichikawa N."/>
            <person name="Tasumi E."/>
            <person name="Hiraki A.T."/>
            <person name="Shimizu A."/>
            <person name="Kato Y."/>
            <person name="Nishiko R."/>
            <person name="Mori K."/>
            <person name="Fujita N."/>
            <person name="Imachi H."/>
            <person name="Takai K."/>
        </authorList>
    </citation>
    <scope>NUCLEOTIDE SEQUENCE [LARGE SCALE GENOMIC DNA]</scope>
    <source>
        <strain evidence="4">DSM 17711 / JCM 13418 / NBRC 101707 / SANAE</strain>
    </source>
</reference>
<dbReference type="SMART" id="SM00634">
    <property type="entry name" value="BID_1"/>
    <property type="match status" value="2"/>
</dbReference>
<reference evidence="3 4" key="1">
    <citation type="journal article" date="2007" name="Appl. Environ. Microbiol.">
        <title>Isolation of key methanogens for global methane emission from rice paddy fields: a novel isolate affiliated with the clone cluster rice cluster I.</title>
        <authorList>
            <person name="Sakai S."/>
            <person name="Imachi H."/>
            <person name="Sekiguchi Y."/>
            <person name="Ohashi A."/>
            <person name="Harada H."/>
            <person name="Kamagata Y."/>
        </authorList>
    </citation>
    <scope>NUCLEOTIDE SEQUENCE [LARGE SCALE GENOMIC DNA]</scope>
    <source>
        <strain evidence="4">DSM 17711 / JCM 13418 / NBRC 101707 / SANAE</strain>
    </source>
</reference>
<accession>D1YVB6</accession>
<dbReference type="InterPro" id="IPR046109">
    <property type="entry name" value="DUF6046"/>
</dbReference>
<dbReference type="SUPFAM" id="SSF49373">
    <property type="entry name" value="Invasin/intimin cell-adhesion fragments"/>
    <property type="match status" value="2"/>
</dbReference>
<gene>
    <name evidence="3" type="ordered locus">MCP_0316</name>
</gene>
<dbReference type="KEGG" id="mpd:MCP_0316"/>
<evidence type="ECO:0000259" key="2">
    <source>
        <dbReference type="PROSITE" id="PS51127"/>
    </source>
</evidence>
<reference evidence="3 4" key="2">
    <citation type="journal article" date="2008" name="Int. J. Syst. Evol. Microbiol.">
        <title>Methanocella paludicola gen. nov., sp. nov., a methane-producing archaeon, the first isolate of the lineage 'Rice Cluster I', and proposal of the new archaeal order Methanocellales ord. nov.</title>
        <authorList>
            <person name="Sakai S."/>
            <person name="Imachi H."/>
            <person name="Hanada S."/>
            <person name="Ohashi A."/>
            <person name="Harada H."/>
            <person name="Kamagata Y."/>
        </authorList>
    </citation>
    <scope>NUCLEOTIDE SEQUENCE [LARGE SCALE GENOMIC DNA]</scope>
    <source>
        <strain evidence="4">DSM 17711 / JCM 13418 / NBRC 101707 / SANAE</strain>
    </source>
</reference>
<dbReference type="Pfam" id="PF02369">
    <property type="entry name" value="Big_1"/>
    <property type="match status" value="2"/>
</dbReference>
<dbReference type="Gene3D" id="2.60.40.10">
    <property type="entry name" value="Immunoglobulins"/>
    <property type="match status" value="2"/>
</dbReference>
<dbReference type="InParanoid" id="D1YVB6"/>
<protein>
    <recommendedName>
        <fullName evidence="2">Big-1 domain-containing protein</fullName>
    </recommendedName>
</protein>
<dbReference type="STRING" id="304371.MCP_0316"/>
<dbReference type="AlphaFoldDB" id="D1YVB6"/>
<comment type="similarity">
    <text evidence="1">Belongs to the intimin/invasin family.</text>
</comment>
<evidence type="ECO:0000313" key="3">
    <source>
        <dbReference type="EMBL" id="BAI60388.1"/>
    </source>
</evidence>
<dbReference type="eggNOG" id="arCOG02488">
    <property type="taxonomic scope" value="Archaea"/>
</dbReference>
<proteinExistence type="inferred from homology"/>
<feature type="domain" description="Big-1" evidence="2">
    <location>
        <begin position="209"/>
        <end position="301"/>
    </location>
</feature>